<evidence type="ECO:0000256" key="5">
    <source>
        <dbReference type="ARBA" id="ARBA00047925"/>
    </source>
</evidence>
<keyword evidence="4 6" id="KW-0520">NAD</keyword>
<dbReference type="InterPro" id="IPR017438">
    <property type="entry name" value="ATP-NAD_kinase_N"/>
</dbReference>
<dbReference type="AlphaFoldDB" id="A0A1W1VNW4"/>
<comment type="catalytic activity">
    <reaction evidence="5 6">
        <text>NAD(+) + ATP = ADP + NADP(+) + H(+)</text>
        <dbReference type="Rhea" id="RHEA:18629"/>
        <dbReference type="ChEBI" id="CHEBI:15378"/>
        <dbReference type="ChEBI" id="CHEBI:30616"/>
        <dbReference type="ChEBI" id="CHEBI:57540"/>
        <dbReference type="ChEBI" id="CHEBI:58349"/>
        <dbReference type="ChEBI" id="CHEBI:456216"/>
        <dbReference type="EC" id="2.7.1.23"/>
    </reaction>
</comment>
<dbReference type="InterPro" id="IPR017437">
    <property type="entry name" value="ATP-NAD_kinase_PpnK-typ_C"/>
</dbReference>
<dbReference type="Pfam" id="PF01513">
    <property type="entry name" value="NAD_kinase"/>
    <property type="match status" value="1"/>
</dbReference>
<evidence type="ECO:0000313" key="8">
    <source>
        <dbReference type="Proteomes" id="UP000192731"/>
    </source>
</evidence>
<dbReference type="HAMAP" id="MF_00361">
    <property type="entry name" value="NAD_kinase"/>
    <property type="match status" value="1"/>
</dbReference>
<feature type="binding site" evidence="6">
    <location>
        <position position="75"/>
    </location>
    <ligand>
        <name>NAD(+)</name>
        <dbReference type="ChEBI" id="CHEBI:57540"/>
    </ligand>
</feature>
<accession>A0A1W1VNW4</accession>
<dbReference type="GO" id="GO:0051287">
    <property type="term" value="F:NAD binding"/>
    <property type="evidence" value="ECO:0007669"/>
    <property type="project" value="UniProtKB-ARBA"/>
</dbReference>
<dbReference type="Proteomes" id="UP000192731">
    <property type="component" value="Unassembled WGS sequence"/>
</dbReference>
<evidence type="ECO:0000256" key="6">
    <source>
        <dbReference type="HAMAP-Rule" id="MF_00361"/>
    </source>
</evidence>
<comment type="function">
    <text evidence="6">Involved in the regulation of the intracellular balance of NAD and NADP, and is a key enzyme in the biosynthesis of NADP. Catalyzes specifically the phosphorylation on 2'-hydroxyl of the adenosine moiety of NAD to yield NADP.</text>
</comment>
<comment type="caution">
    <text evidence="6">Lacks conserved residue(s) required for the propagation of feature annotation.</text>
</comment>
<dbReference type="Gene3D" id="2.60.200.30">
    <property type="entry name" value="Probable inorganic polyphosphate/atp-NAD kinase, domain 2"/>
    <property type="match status" value="1"/>
</dbReference>
<comment type="cofactor">
    <cofactor evidence="6">
        <name>a divalent metal cation</name>
        <dbReference type="ChEBI" id="CHEBI:60240"/>
    </cofactor>
</comment>
<evidence type="ECO:0000256" key="2">
    <source>
        <dbReference type="ARBA" id="ARBA00022777"/>
    </source>
</evidence>
<feature type="binding site" evidence="6">
    <location>
        <position position="244"/>
    </location>
    <ligand>
        <name>NAD(+)</name>
        <dbReference type="ChEBI" id="CHEBI:57540"/>
    </ligand>
</feature>
<dbReference type="GO" id="GO:0006741">
    <property type="term" value="P:NADP+ biosynthetic process"/>
    <property type="evidence" value="ECO:0007669"/>
    <property type="project" value="UniProtKB-UniRule"/>
</dbReference>
<gene>
    <name evidence="6" type="primary">nadK</name>
    <name evidence="7" type="ORF">SAMN00017405_0295</name>
</gene>
<proteinExistence type="inferred from homology"/>
<dbReference type="STRING" id="656914.SAMN00017405_0295"/>
<dbReference type="EC" id="2.7.1.23" evidence="6"/>
<dbReference type="GO" id="GO:0046872">
    <property type="term" value="F:metal ion binding"/>
    <property type="evidence" value="ECO:0007669"/>
    <property type="project" value="UniProtKB-UniRule"/>
</dbReference>
<evidence type="ECO:0000256" key="1">
    <source>
        <dbReference type="ARBA" id="ARBA00022679"/>
    </source>
</evidence>
<keyword evidence="6" id="KW-0547">Nucleotide-binding</keyword>
<dbReference type="OrthoDB" id="9774737at2"/>
<dbReference type="GO" id="GO:0019674">
    <property type="term" value="P:NAD+ metabolic process"/>
    <property type="evidence" value="ECO:0007669"/>
    <property type="project" value="InterPro"/>
</dbReference>
<comment type="subcellular location">
    <subcellularLocation>
        <location evidence="6">Cytoplasm</location>
    </subcellularLocation>
</comment>
<feature type="active site" description="Proton acceptor" evidence="6">
    <location>
        <position position="70"/>
    </location>
</feature>
<dbReference type="GO" id="GO:0005524">
    <property type="term" value="F:ATP binding"/>
    <property type="evidence" value="ECO:0007669"/>
    <property type="project" value="UniProtKB-KW"/>
</dbReference>
<dbReference type="InterPro" id="IPR016064">
    <property type="entry name" value="NAD/diacylglycerol_kinase_sf"/>
</dbReference>
<feature type="binding site" evidence="6">
    <location>
        <begin position="70"/>
        <end position="71"/>
    </location>
    <ligand>
        <name>NAD(+)</name>
        <dbReference type="ChEBI" id="CHEBI:57540"/>
    </ligand>
</feature>
<dbReference type="GO" id="GO:0005737">
    <property type="term" value="C:cytoplasm"/>
    <property type="evidence" value="ECO:0007669"/>
    <property type="project" value="UniProtKB-SubCell"/>
</dbReference>
<dbReference type="RefSeq" id="WP_084054107.1">
    <property type="nucleotide sequence ID" value="NZ_FWWT01000022.1"/>
</dbReference>
<keyword evidence="1 6" id="KW-0808">Transferase</keyword>
<name>A0A1W1VNW4_DESTI</name>
<dbReference type="Pfam" id="PF20143">
    <property type="entry name" value="NAD_kinase_C"/>
    <property type="match status" value="1"/>
</dbReference>
<dbReference type="Gene3D" id="3.40.50.10330">
    <property type="entry name" value="Probable inorganic polyphosphate/atp-NAD kinase, domain 1"/>
    <property type="match status" value="1"/>
</dbReference>
<keyword evidence="6" id="KW-0067">ATP-binding</keyword>
<dbReference type="PANTHER" id="PTHR20275:SF0">
    <property type="entry name" value="NAD KINASE"/>
    <property type="match status" value="1"/>
</dbReference>
<keyword evidence="6" id="KW-0963">Cytoplasm</keyword>
<evidence type="ECO:0000256" key="4">
    <source>
        <dbReference type="ARBA" id="ARBA00023027"/>
    </source>
</evidence>
<comment type="similarity">
    <text evidence="6">Belongs to the NAD kinase family.</text>
</comment>
<feature type="binding site" evidence="6">
    <location>
        <position position="155"/>
    </location>
    <ligand>
        <name>NAD(+)</name>
        <dbReference type="ChEBI" id="CHEBI:57540"/>
    </ligand>
</feature>
<dbReference type="PANTHER" id="PTHR20275">
    <property type="entry name" value="NAD KINASE"/>
    <property type="match status" value="1"/>
</dbReference>
<evidence type="ECO:0000256" key="3">
    <source>
        <dbReference type="ARBA" id="ARBA00022857"/>
    </source>
</evidence>
<keyword evidence="8" id="KW-1185">Reference proteome</keyword>
<dbReference type="InterPro" id="IPR002504">
    <property type="entry name" value="NADK"/>
</dbReference>
<keyword evidence="3 6" id="KW-0521">NADP</keyword>
<dbReference type="SUPFAM" id="SSF111331">
    <property type="entry name" value="NAD kinase/diacylglycerol kinase-like"/>
    <property type="match status" value="1"/>
</dbReference>
<protein>
    <recommendedName>
        <fullName evidence="6">NAD kinase</fullName>
        <ecNumber evidence="6">2.7.1.23</ecNumber>
    </recommendedName>
    <alternativeName>
        <fullName evidence="6">ATP-dependent NAD kinase</fullName>
    </alternativeName>
</protein>
<dbReference type="EMBL" id="FWWT01000022">
    <property type="protein sequence ID" value="SMB94920.1"/>
    <property type="molecule type" value="Genomic_DNA"/>
</dbReference>
<feature type="binding site" evidence="6">
    <location>
        <begin position="185"/>
        <end position="190"/>
    </location>
    <ligand>
        <name>NAD(+)</name>
        <dbReference type="ChEBI" id="CHEBI:57540"/>
    </ligand>
</feature>
<dbReference type="GO" id="GO:0003951">
    <property type="term" value="F:NAD+ kinase activity"/>
    <property type="evidence" value="ECO:0007669"/>
    <property type="project" value="UniProtKB-UniRule"/>
</dbReference>
<keyword evidence="2 6" id="KW-0418">Kinase</keyword>
<organism evidence="7 8">
    <name type="scientific">Desulfonispora thiosulfatigenes DSM 11270</name>
    <dbReference type="NCBI Taxonomy" id="656914"/>
    <lineage>
        <taxon>Bacteria</taxon>
        <taxon>Bacillati</taxon>
        <taxon>Bacillota</taxon>
        <taxon>Clostridia</taxon>
        <taxon>Eubacteriales</taxon>
        <taxon>Peptococcaceae</taxon>
        <taxon>Desulfonispora</taxon>
    </lineage>
</organism>
<feature type="binding site" evidence="6">
    <location>
        <position position="174"/>
    </location>
    <ligand>
        <name>NAD(+)</name>
        <dbReference type="ChEBI" id="CHEBI:57540"/>
    </ligand>
</feature>
<feature type="binding site" evidence="6">
    <location>
        <begin position="144"/>
        <end position="145"/>
    </location>
    <ligand>
        <name>NAD(+)</name>
        <dbReference type="ChEBI" id="CHEBI:57540"/>
    </ligand>
</feature>
<reference evidence="7 8" key="1">
    <citation type="submission" date="2017-04" db="EMBL/GenBank/DDBJ databases">
        <authorList>
            <person name="Afonso C.L."/>
            <person name="Miller P.J."/>
            <person name="Scott M.A."/>
            <person name="Spackman E."/>
            <person name="Goraichik I."/>
            <person name="Dimitrov K.M."/>
            <person name="Suarez D.L."/>
            <person name="Swayne D.E."/>
        </authorList>
    </citation>
    <scope>NUCLEOTIDE SEQUENCE [LARGE SCALE GENOMIC DNA]</scope>
    <source>
        <strain evidence="7 8">DSM 11270</strain>
    </source>
</reference>
<sequence length="292" mass="32659">MIKIKHVGLIINYYKKQPIALANEIIEWFEQRDIKVYIPSEESTQLDIPINISDSEICSKVDCILVLGGDGTLLRAARFSAGYNIPILGINLGRLGFLTEIEVNEIYDYLEKLTKGLYSLEKRSMLLASVKRNDEIIHESFALNDIVINKGCFARLITLSVFLEEEFIAEYSGDGTIISSPTGSTAYSLSAGGPLVYPKLDVNIITPICPHSLYARPIVIPPNDVIRVVVRAVMADAKLNADGQSTFQLLNDDEVLITKAKYYTNLIKFKERSFFGIVREKLKIIDGGNNYE</sequence>
<evidence type="ECO:0000313" key="7">
    <source>
        <dbReference type="EMBL" id="SMB94920.1"/>
    </source>
</evidence>